<feature type="chain" id="PRO_5046471060" evidence="2">
    <location>
        <begin position="27"/>
        <end position="136"/>
    </location>
</feature>
<evidence type="ECO:0000256" key="1">
    <source>
        <dbReference type="SAM" id="MobiDB-lite"/>
    </source>
</evidence>
<organism evidence="3 4">
    <name type="scientific">Halomonas mongoliensis</name>
    <dbReference type="NCBI Taxonomy" id="321265"/>
    <lineage>
        <taxon>Bacteria</taxon>
        <taxon>Pseudomonadati</taxon>
        <taxon>Pseudomonadota</taxon>
        <taxon>Gammaproteobacteria</taxon>
        <taxon>Oceanospirillales</taxon>
        <taxon>Halomonadaceae</taxon>
        <taxon>Halomonas</taxon>
    </lineage>
</organism>
<keyword evidence="4" id="KW-1185">Reference proteome</keyword>
<dbReference type="Proteomes" id="UP001252270">
    <property type="component" value="Unassembled WGS sequence"/>
</dbReference>
<feature type="compositionally biased region" description="Polar residues" evidence="1">
    <location>
        <begin position="87"/>
        <end position="99"/>
    </location>
</feature>
<accession>A0ABU1GS83</accession>
<dbReference type="EMBL" id="JARWAL010000023">
    <property type="protein sequence ID" value="MDR5894372.1"/>
    <property type="molecule type" value="Genomic_DNA"/>
</dbReference>
<feature type="region of interest" description="Disordered" evidence="1">
    <location>
        <begin position="87"/>
        <end position="136"/>
    </location>
</feature>
<protein>
    <submittedName>
        <fullName evidence="3">Uncharacterized protein</fullName>
    </submittedName>
</protein>
<feature type="compositionally biased region" description="Basic and acidic residues" evidence="1">
    <location>
        <begin position="104"/>
        <end position="115"/>
    </location>
</feature>
<evidence type="ECO:0000313" key="4">
    <source>
        <dbReference type="Proteomes" id="UP001252270"/>
    </source>
</evidence>
<proteinExistence type="predicted"/>
<reference evidence="3 4" key="1">
    <citation type="submission" date="2023-04" db="EMBL/GenBank/DDBJ databases">
        <title>A long-awaited taxogenomic arrangement of the family Halomonadaceae.</title>
        <authorList>
            <person name="De La Haba R."/>
            <person name="Chuvochina M."/>
            <person name="Wittouck S."/>
            <person name="Arahal D.R."/>
            <person name="Sanchez-Porro C."/>
            <person name="Hugenholtz P."/>
            <person name="Ventosa A."/>
        </authorList>
    </citation>
    <scope>NUCLEOTIDE SEQUENCE [LARGE SCALE GENOMIC DNA]</scope>
    <source>
        <strain evidence="3 4">DSM 17332</strain>
    </source>
</reference>
<name>A0ABU1GS83_9GAMM</name>
<comment type="caution">
    <text evidence="3">The sequence shown here is derived from an EMBL/GenBank/DDBJ whole genome shotgun (WGS) entry which is preliminary data.</text>
</comment>
<dbReference type="RefSeq" id="WP_309637668.1">
    <property type="nucleotide sequence ID" value="NZ_JARWAL010000023.1"/>
</dbReference>
<evidence type="ECO:0000256" key="2">
    <source>
        <dbReference type="SAM" id="SignalP"/>
    </source>
</evidence>
<evidence type="ECO:0000313" key="3">
    <source>
        <dbReference type="EMBL" id="MDR5894372.1"/>
    </source>
</evidence>
<gene>
    <name evidence="3" type="ORF">QC820_16405</name>
</gene>
<sequence length="136" mass="14433">MHRSPYRALWPLSLWLMTLAPSPGFASDLEAFAAGLLCRQADCPPPTEPSAPTPLVIEGVTLPADAARQRDDEQAFLVQQGAYLNDQGQVTPLSRSAASVSLPERGELPSRDHGPADLLPTSGPVLITTPRTPASP</sequence>
<keyword evidence="2" id="KW-0732">Signal</keyword>
<feature type="signal peptide" evidence="2">
    <location>
        <begin position="1"/>
        <end position="26"/>
    </location>
</feature>